<dbReference type="PANTHER" id="PTHR35145">
    <property type="entry name" value="CYTOPLASMIC PROTEIN-RELATED"/>
    <property type="match status" value="1"/>
</dbReference>
<dbReference type="EMBL" id="JAPQFL010000004">
    <property type="protein sequence ID" value="MDD9328166.1"/>
    <property type="molecule type" value="Genomic_DNA"/>
</dbReference>
<gene>
    <name evidence="1" type="ORF">ORY91_001584</name>
    <name evidence="2" type="ORF">V9W64_05580</name>
</gene>
<evidence type="ECO:0000313" key="3">
    <source>
        <dbReference type="Proteomes" id="UP001149607"/>
    </source>
</evidence>
<dbReference type="AlphaFoldDB" id="A0A9X4IDY3"/>
<accession>A0A9X4IDY3</accession>
<name>A0A9X4IDY3_9NEIS</name>
<proteinExistence type="predicted"/>
<sequence>MTYDDVLAYAAEKYGTRPDYPWQRHPEYAVLRHRDSRKWYGLLMKVAAGTLGVDGGGRVEILNVKAEKNWVSQLRGQPGFLPAYHMDKANWLTILLDGSRHGEVAALLAESYRLTGGSV</sequence>
<evidence type="ECO:0000313" key="2">
    <source>
        <dbReference type="EMBL" id="WWY02217.1"/>
    </source>
</evidence>
<reference evidence="2" key="2">
    <citation type="submission" date="2024-02" db="EMBL/GenBank/DDBJ databases">
        <title>Neisseria leonii sp. nov.</title>
        <authorList>
            <person name="Boutroux M."/>
            <person name="Favre-Rochex S."/>
            <person name="Gorgette O."/>
            <person name="Touak G."/>
            <person name="Muhle E."/>
            <person name="Chesneau O."/>
            <person name="Clermont D."/>
            <person name="Rahi P."/>
        </authorList>
    </citation>
    <scope>NUCLEOTIDE SEQUENCE</scope>
    <source>
        <strain evidence="2">51.81</strain>
    </source>
</reference>
<dbReference type="PANTHER" id="PTHR35145:SF1">
    <property type="entry name" value="CYTOPLASMIC PROTEIN"/>
    <property type="match status" value="1"/>
</dbReference>
<dbReference type="Pfam" id="PF04237">
    <property type="entry name" value="YjbR"/>
    <property type="match status" value="1"/>
</dbReference>
<dbReference type="InterPro" id="IPR007351">
    <property type="entry name" value="YjbR"/>
</dbReference>
<dbReference type="Proteomes" id="UP001149607">
    <property type="component" value="Chromosome"/>
</dbReference>
<protein>
    <submittedName>
        <fullName evidence="1">MmcQ/YjbR family DNA-binding protein</fullName>
    </submittedName>
</protein>
<organism evidence="1">
    <name type="scientific">Neisseria leonii</name>
    <dbReference type="NCBI Taxonomy" id="2995413"/>
    <lineage>
        <taxon>Bacteria</taxon>
        <taxon>Pseudomonadati</taxon>
        <taxon>Pseudomonadota</taxon>
        <taxon>Betaproteobacteria</taxon>
        <taxon>Neisseriales</taxon>
        <taxon>Neisseriaceae</taxon>
        <taxon>Neisseria</taxon>
    </lineage>
</organism>
<dbReference type="GO" id="GO:0003677">
    <property type="term" value="F:DNA binding"/>
    <property type="evidence" value="ECO:0007669"/>
    <property type="project" value="UniProtKB-KW"/>
</dbReference>
<keyword evidence="1" id="KW-0238">DNA-binding</keyword>
<dbReference type="SUPFAM" id="SSF142906">
    <property type="entry name" value="YjbR-like"/>
    <property type="match status" value="1"/>
</dbReference>
<evidence type="ECO:0000313" key="1">
    <source>
        <dbReference type="EMBL" id="MDD9328166.1"/>
    </source>
</evidence>
<dbReference type="InterPro" id="IPR038056">
    <property type="entry name" value="YjbR-like_sf"/>
</dbReference>
<dbReference type="EMBL" id="CP146598">
    <property type="protein sequence ID" value="WWY02217.1"/>
    <property type="molecule type" value="Genomic_DNA"/>
</dbReference>
<dbReference type="Gene3D" id="3.90.1150.30">
    <property type="match status" value="1"/>
</dbReference>
<dbReference type="InterPro" id="IPR058532">
    <property type="entry name" value="YjbR/MT2646/Rv2570-like"/>
</dbReference>
<dbReference type="RefSeq" id="WP_274585271.1">
    <property type="nucleotide sequence ID" value="NZ_CP145811.1"/>
</dbReference>
<keyword evidence="3" id="KW-1185">Reference proteome</keyword>
<reference evidence="1" key="1">
    <citation type="submission" date="2022-10" db="EMBL/GenBank/DDBJ databases">
        <authorList>
            <person name="Boutroux M."/>
        </authorList>
    </citation>
    <scope>NUCLEOTIDE SEQUENCE</scope>
    <source>
        <strain evidence="1">51.81</strain>
    </source>
</reference>